<dbReference type="EMBL" id="LVJS01000045">
    <property type="protein sequence ID" value="KZC23414.1"/>
    <property type="molecule type" value="Genomic_DNA"/>
</dbReference>
<dbReference type="Gene3D" id="1.10.472.150">
    <property type="entry name" value="Glucose-regulated metallo-peptidase M90, N-terminal domain"/>
    <property type="match status" value="1"/>
</dbReference>
<name>A0A154QI84_9GAMM</name>
<dbReference type="PANTHER" id="PTHR30164">
    <property type="entry name" value="MTFA PEPTIDASE"/>
    <property type="match status" value="1"/>
</dbReference>
<evidence type="ECO:0008006" key="3">
    <source>
        <dbReference type="Google" id="ProtNLM"/>
    </source>
</evidence>
<evidence type="ECO:0000313" key="1">
    <source>
        <dbReference type="EMBL" id="KZC23414.1"/>
    </source>
</evidence>
<accession>A0A154QI84</accession>
<dbReference type="STRING" id="416169.RHOFW104T7_13930"/>
<dbReference type="eggNOG" id="COG3228">
    <property type="taxonomic scope" value="Bacteria"/>
</dbReference>
<evidence type="ECO:0000313" key="2">
    <source>
        <dbReference type="Proteomes" id="UP000076131"/>
    </source>
</evidence>
<dbReference type="Proteomes" id="UP000076131">
    <property type="component" value="Unassembled WGS sequence"/>
</dbReference>
<dbReference type="GO" id="GO:0008237">
    <property type="term" value="F:metallopeptidase activity"/>
    <property type="evidence" value="ECO:0007669"/>
    <property type="project" value="InterPro"/>
</dbReference>
<dbReference type="InterPro" id="IPR024079">
    <property type="entry name" value="MetalloPept_cat_dom_sf"/>
</dbReference>
<dbReference type="Pfam" id="PF06167">
    <property type="entry name" value="Peptidase_M90"/>
    <property type="match status" value="1"/>
</dbReference>
<dbReference type="Gene3D" id="3.40.390.10">
    <property type="entry name" value="Collagenase (Catalytic Domain)"/>
    <property type="match status" value="1"/>
</dbReference>
<dbReference type="SUPFAM" id="SSF55486">
    <property type="entry name" value="Metalloproteases ('zincins'), catalytic domain"/>
    <property type="match status" value="1"/>
</dbReference>
<dbReference type="PANTHER" id="PTHR30164:SF2">
    <property type="entry name" value="PROTEIN MTFA"/>
    <property type="match status" value="1"/>
</dbReference>
<dbReference type="InterPro" id="IPR010384">
    <property type="entry name" value="MtfA_fam"/>
</dbReference>
<comment type="caution">
    <text evidence="1">The sequence shown here is derived from an EMBL/GenBank/DDBJ whole genome shotgun (WGS) entry which is preliminary data.</text>
</comment>
<protein>
    <recommendedName>
        <fullName evidence="3">Zinc-dependent peptidase</fullName>
    </recommendedName>
</protein>
<organism evidence="1 2">
    <name type="scientific">Rhodanobacter thiooxydans</name>
    <dbReference type="NCBI Taxonomy" id="416169"/>
    <lineage>
        <taxon>Bacteria</taxon>
        <taxon>Pseudomonadati</taxon>
        <taxon>Pseudomonadota</taxon>
        <taxon>Gammaproteobacteria</taxon>
        <taxon>Lysobacterales</taxon>
        <taxon>Rhodanobacteraceae</taxon>
        <taxon>Rhodanobacter</taxon>
    </lineage>
</organism>
<proteinExistence type="predicted"/>
<keyword evidence="2" id="KW-1185">Reference proteome</keyword>
<dbReference type="CDD" id="cd20169">
    <property type="entry name" value="Peptidase_M90_mtfA"/>
    <property type="match status" value="1"/>
</dbReference>
<dbReference type="RefSeq" id="WP_008437948.1">
    <property type="nucleotide sequence ID" value="NZ_LVJS01000045.1"/>
</dbReference>
<dbReference type="AlphaFoldDB" id="A0A154QI84"/>
<reference evidence="1 2" key="1">
    <citation type="journal article" date="2016" name="MBio">
        <title>Lateral Gene Transfer in a Heavy Metal-Contaminated-Groundwater Microbial Community.</title>
        <authorList>
            <person name="Hemme C.L."/>
            <person name="Green S.J."/>
            <person name="Rishishwar L."/>
            <person name="Prakash O."/>
            <person name="Pettenato A."/>
            <person name="Chakraborty R."/>
            <person name="Deutschbauer A.M."/>
            <person name="Van Nostrand J.D."/>
            <person name="Wu L."/>
            <person name="He Z."/>
            <person name="Jordan I.K."/>
            <person name="Hazen T.C."/>
            <person name="Arkin A.P."/>
            <person name="Kostka J.E."/>
            <person name="Zhou J."/>
        </authorList>
    </citation>
    <scope>NUCLEOTIDE SEQUENCE [LARGE SCALE GENOMIC DNA]</scope>
    <source>
        <strain evidence="1 2">FW104-T7</strain>
    </source>
</reference>
<gene>
    <name evidence="1" type="ORF">RHOFW104T7_13930</name>
</gene>
<dbReference type="GO" id="GO:0005829">
    <property type="term" value="C:cytosol"/>
    <property type="evidence" value="ECO:0007669"/>
    <property type="project" value="TreeGrafter"/>
</dbReference>
<dbReference type="GO" id="GO:0004177">
    <property type="term" value="F:aminopeptidase activity"/>
    <property type="evidence" value="ECO:0007669"/>
    <property type="project" value="TreeGrafter"/>
</dbReference>
<dbReference type="InterPro" id="IPR042252">
    <property type="entry name" value="MtfA_N"/>
</dbReference>
<sequence length="264" mass="29919">MPGPWWQSLRARFEPAPIADPLWRRALAGCPLARRLDPERQLQLRQLSALFLARKHFHALAGAVLDDYWRLLIAMQACLPALRQGGASLRGWREVLIYPGEFKVRRSHHDDRTGVVTEGDEIRVGEAWERGPLVLSLADVQLDLEQPWDGYNVVVHEMAHKLDMLDGPPDGVPPLVDIPRRRWIGQFQQAYDRLAAMPAEHCNSPIDHYATESAAEYFAVVSEMHYSQPELLREAEPAVAELLEIFYGRSPAEGCEPAGYCRAR</sequence>